<comment type="caution">
    <text evidence="1">The sequence shown here is derived from an EMBL/GenBank/DDBJ whole genome shotgun (WGS) entry which is preliminary data.</text>
</comment>
<evidence type="ECO:0000313" key="1">
    <source>
        <dbReference type="EMBL" id="KAH7909300.1"/>
    </source>
</evidence>
<evidence type="ECO:0000313" key="2">
    <source>
        <dbReference type="Proteomes" id="UP000790377"/>
    </source>
</evidence>
<gene>
    <name evidence="1" type="ORF">BJ138DRAFT_1011117</name>
</gene>
<sequence>FLNGFPIIPEDLDIADIPAELLYDLNQDLWRESVPDSPLIDALAPISVLRKEYENSSHFMSQIDHLSKEGYGRIRRARGDGDCFYRSLAYAFVDGLLRAPNRAVAAENAISSLKSTMASDQLKMAELFEGSGYDEWLENFTELIEKVTKVDDDRSNELLVLEFFQTPEHSNSTVAYLRFLTSAYIQNSGDSNLIQSMSMEPGQFCKQFVEPLGTYADDFQISALSGAMDISINIAYMDGHKPEVNFILKRPERSEPLLLLFRPGHYDVLVKDSPQVY</sequence>
<accession>A0ACB8A7B9</accession>
<reference evidence="1" key="1">
    <citation type="journal article" date="2021" name="New Phytol.">
        <title>Evolutionary innovations through gain and loss of genes in the ectomycorrhizal Boletales.</title>
        <authorList>
            <person name="Wu G."/>
            <person name="Miyauchi S."/>
            <person name="Morin E."/>
            <person name="Kuo A."/>
            <person name="Drula E."/>
            <person name="Varga T."/>
            <person name="Kohler A."/>
            <person name="Feng B."/>
            <person name="Cao Y."/>
            <person name="Lipzen A."/>
            <person name="Daum C."/>
            <person name="Hundley H."/>
            <person name="Pangilinan J."/>
            <person name="Johnson J."/>
            <person name="Barry K."/>
            <person name="LaButti K."/>
            <person name="Ng V."/>
            <person name="Ahrendt S."/>
            <person name="Min B."/>
            <person name="Choi I.G."/>
            <person name="Park H."/>
            <person name="Plett J.M."/>
            <person name="Magnuson J."/>
            <person name="Spatafora J.W."/>
            <person name="Nagy L.G."/>
            <person name="Henrissat B."/>
            <person name="Grigoriev I.V."/>
            <person name="Yang Z.L."/>
            <person name="Xu J."/>
            <person name="Martin F.M."/>
        </authorList>
    </citation>
    <scope>NUCLEOTIDE SEQUENCE</scope>
    <source>
        <strain evidence="1">ATCC 28755</strain>
    </source>
</reference>
<protein>
    <submittedName>
        <fullName evidence="1">Peptidase C65 Otubain-domain-containing protein</fullName>
    </submittedName>
</protein>
<keyword evidence="2" id="KW-1185">Reference proteome</keyword>
<dbReference type="EMBL" id="MU267767">
    <property type="protein sequence ID" value="KAH7909300.1"/>
    <property type="molecule type" value="Genomic_DNA"/>
</dbReference>
<dbReference type="Proteomes" id="UP000790377">
    <property type="component" value="Unassembled WGS sequence"/>
</dbReference>
<proteinExistence type="predicted"/>
<organism evidence="1 2">
    <name type="scientific">Hygrophoropsis aurantiaca</name>
    <dbReference type="NCBI Taxonomy" id="72124"/>
    <lineage>
        <taxon>Eukaryota</taxon>
        <taxon>Fungi</taxon>
        <taxon>Dikarya</taxon>
        <taxon>Basidiomycota</taxon>
        <taxon>Agaricomycotina</taxon>
        <taxon>Agaricomycetes</taxon>
        <taxon>Agaricomycetidae</taxon>
        <taxon>Boletales</taxon>
        <taxon>Coniophorineae</taxon>
        <taxon>Hygrophoropsidaceae</taxon>
        <taxon>Hygrophoropsis</taxon>
    </lineage>
</organism>
<name>A0ACB8A7B9_9AGAM</name>
<feature type="non-terminal residue" evidence="1">
    <location>
        <position position="1"/>
    </location>
</feature>